<protein>
    <recommendedName>
        <fullName evidence="4">Solute-binding protein family 3/N-terminal domain-containing protein</fullName>
    </recommendedName>
</protein>
<name>A0A2N7U661_9GAMM</name>
<keyword evidence="3" id="KW-0472">Membrane</keyword>
<feature type="domain" description="Solute-binding protein family 3/N-terminal" evidence="4">
    <location>
        <begin position="96"/>
        <end position="320"/>
    </location>
</feature>
<accession>A0A2N7U661</accession>
<evidence type="ECO:0000313" key="5">
    <source>
        <dbReference type="EMBL" id="PMR75914.1"/>
    </source>
</evidence>
<dbReference type="OrthoDB" id="176845at2"/>
<reference evidence="5 6" key="1">
    <citation type="submission" date="2018-01" db="EMBL/GenBank/DDBJ databases">
        <title>Halomonas endophytica sp. nov., isolated from storage liquid in the stems of Populus euphratica.</title>
        <authorList>
            <person name="Chen C."/>
        </authorList>
    </citation>
    <scope>NUCLEOTIDE SEQUENCE [LARGE SCALE GENOMIC DNA]</scope>
    <source>
        <strain evidence="5 6">MC28</strain>
    </source>
</reference>
<evidence type="ECO:0000256" key="1">
    <source>
        <dbReference type="ARBA" id="ARBA00010333"/>
    </source>
</evidence>
<dbReference type="InterPro" id="IPR001638">
    <property type="entry name" value="Solute-binding_3/MltF_N"/>
</dbReference>
<evidence type="ECO:0000256" key="3">
    <source>
        <dbReference type="SAM" id="Phobius"/>
    </source>
</evidence>
<proteinExistence type="inferred from homology"/>
<feature type="transmembrane region" description="Helical" evidence="3">
    <location>
        <begin position="67"/>
        <end position="86"/>
    </location>
</feature>
<dbReference type="EMBL" id="PNRF01000015">
    <property type="protein sequence ID" value="PMR75914.1"/>
    <property type="molecule type" value="Genomic_DNA"/>
</dbReference>
<dbReference type="PANTHER" id="PTHR35936:SF17">
    <property type="entry name" value="ARGININE-BINDING EXTRACELLULAR PROTEIN ARTP"/>
    <property type="match status" value="1"/>
</dbReference>
<comment type="caution">
    <text evidence="5">The sequence shown here is derived from an EMBL/GenBank/DDBJ whole genome shotgun (WGS) entry which is preliminary data.</text>
</comment>
<sequence>MSWATSRISFAICVPVVKATWGAAALRSSSRCRRRLTRLPRKRLPKTRPRNEQWGPSRRVGGYMRRAFCFLLLWSVLALGGGVAVANPPERHEREALRVCTDGNNMPFSNEAGEGFENRIAELMAEDMGVPLVYVWAPQVMGFVRNTLELRICDVMIGAVAGYEFVQNTNEYYRSIYALVVPEDSGIEATSLEDPSLQGLRIGVVAETPPMVALRRTGAVVAGYPLMVDTRVRAPVRDAIEDVAAGKTDGAVLWGPLAGYYASRQDPPLRVLPLVDDTSDARLGYRITMGIRRGEPHWKDWINDFIDRHQDEINTILAEHRVPLLDRRGQLIVPGEGGES</sequence>
<dbReference type="InterPro" id="IPR022448">
    <property type="entry name" value="Quinoprotein_dehydrogenase"/>
</dbReference>
<dbReference type="AlphaFoldDB" id="A0A2N7U661"/>
<keyword evidence="2" id="KW-0732">Signal</keyword>
<feature type="transmembrane region" description="Helical" evidence="3">
    <location>
        <begin position="6"/>
        <end position="26"/>
    </location>
</feature>
<dbReference type="Gene3D" id="3.40.190.10">
    <property type="entry name" value="Periplasmic binding protein-like II"/>
    <property type="match status" value="2"/>
</dbReference>
<gene>
    <name evidence="5" type="ORF">C1H69_08200</name>
</gene>
<keyword evidence="3" id="KW-0812">Transmembrane</keyword>
<evidence type="ECO:0000313" key="6">
    <source>
        <dbReference type="Proteomes" id="UP000235803"/>
    </source>
</evidence>
<dbReference type="Proteomes" id="UP000235803">
    <property type="component" value="Unassembled WGS sequence"/>
</dbReference>
<keyword evidence="3" id="KW-1133">Transmembrane helix</keyword>
<organism evidence="5 6">
    <name type="scientific">Billgrantia endophytica</name>
    <dbReference type="NCBI Taxonomy" id="2033802"/>
    <lineage>
        <taxon>Bacteria</taxon>
        <taxon>Pseudomonadati</taxon>
        <taxon>Pseudomonadota</taxon>
        <taxon>Gammaproteobacteria</taxon>
        <taxon>Oceanospirillales</taxon>
        <taxon>Halomonadaceae</taxon>
        <taxon>Billgrantia</taxon>
    </lineage>
</organism>
<keyword evidence="6" id="KW-1185">Reference proteome</keyword>
<dbReference type="SMART" id="SM00062">
    <property type="entry name" value="PBPb"/>
    <property type="match status" value="1"/>
</dbReference>
<evidence type="ECO:0000259" key="4">
    <source>
        <dbReference type="SMART" id="SM00062"/>
    </source>
</evidence>
<dbReference type="PANTHER" id="PTHR35936">
    <property type="entry name" value="MEMBRANE-BOUND LYTIC MUREIN TRANSGLYCOSYLASE F"/>
    <property type="match status" value="1"/>
</dbReference>
<comment type="similarity">
    <text evidence="1">Belongs to the bacterial solute-binding protein 3 family.</text>
</comment>
<dbReference type="SUPFAM" id="SSF53850">
    <property type="entry name" value="Periplasmic binding protein-like II"/>
    <property type="match status" value="1"/>
</dbReference>
<dbReference type="NCBIfam" id="TIGR03871">
    <property type="entry name" value="ABC_peri_MoxJ_2"/>
    <property type="match status" value="1"/>
</dbReference>
<evidence type="ECO:0000256" key="2">
    <source>
        <dbReference type="ARBA" id="ARBA00022729"/>
    </source>
</evidence>